<evidence type="ECO:0000313" key="2">
    <source>
        <dbReference type="EMBL" id="GAA1010191.1"/>
    </source>
</evidence>
<accession>A0ABN1SZV5</accession>
<comment type="caution">
    <text evidence="2">The sequence shown here is derived from an EMBL/GenBank/DDBJ whole genome shotgun (WGS) entry which is preliminary data.</text>
</comment>
<dbReference type="Proteomes" id="UP001501072">
    <property type="component" value="Unassembled WGS sequence"/>
</dbReference>
<name>A0ABN1SZV5_9ACTN</name>
<dbReference type="EMBL" id="BAAAHU010000024">
    <property type="protein sequence ID" value="GAA1010191.1"/>
    <property type="molecule type" value="Genomic_DNA"/>
</dbReference>
<protein>
    <submittedName>
        <fullName evidence="2">Uncharacterized protein</fullName>
    </submittedName>
</protein>
<keyword evidence="3" id="KW-1185">Reference proteome</keyword>
<organism evidence="2 3">
    <name type="scientific">Streptomyces thermogriseus</name>
    <dbReference type="NCBI Taxonomy" id="75292"/>
    <lineage>
        <taxon>Bacteria</taxon>
        <taxon>Bacillati</taxon>
        <taxon>Actinomycetota</taxon>
        <taxon>Actinomycetes</taxon>
        <taxon>Kitasatosporales</taxon>
        <taxon>Streptomycetaceae</taxon>
        <taxon>Streptomyces</taxon>
    </lineage>
</organism>
<proteinExistence type="predicted"/>
<feature type="region of interest" description="Disordered" evidence="1">
    <location>
        <begin position="1"/>
        <end position="77"/>
    </location>
</feature>
<evidence type="ECO:0000256" key="1">
    <source>
        <dbReference type="SAM" id="MobiDB-lite"/>
    </source>
</evidence>
<gene>
    <name evidence="2" type="ORF">GCM10009564_27540</name>
</gene>
<sequence length="77" mass="8433">MPGRLGTRARRVLRPAASPSPRTAGRKPDAPRSYGRTRHLSRNQPKPGGGSQSEDTGRVSDDRAAARAEAAVMRRRW</sequence>
<reference evidence="2 3" key="1">
    <citation type="journal article" date="2019" name="Int. J. Syst. Evol. Microbiol.">
        <title>The Global Catalogue of Microorganisms (GCM) 10K type strain sequencing project: providing services to taxonomists for standard genome sequencing and annotation.</title>
        <authorList>
            <consortium name="The Broad Institute Genomics Platform"/>
            <consortium name="The Broad Institute Genome Sequencing Center for Infectious Disease"/>
            <person name="Wu L."/>
            <person name="Ma J."/>
        </authorList>
    </citation>
    <scope>NUCLEOTIDE SEQUENCE [LARGE SCALE GENOMIC DNA]</scope>
    <source>
        <strain evidence="2 3">JCM 11269</strain>
    </source>
</reference>
<evidence type="ECO:0000313" key="3">
    <source>
        <dbReference type="Proteomes" id="UP001501072"/>
    </source>
</evidence>
<feature type="compositionally biased region" description="Basic and acidic residues" evidence="1">
    <location>
        <begin position="55"/>
        <end position="66"/>
    </location>
</feature>